<dbReference type="EMBL" id="JBHSEL010000001">
    <property type="protein sequence ID" value="MFC4623667.1"/>
    <property type="molecule type" value="Genomic_DNA"/>
</dbReference>
<dbReference type="SMART" id="SM00671">
    <property type="entry name" value="SEL1"/>
    <property type="match status" value="6"/>
</dbReference>
<evidence type="ECO:0000313" key="3">
    <source>
        <dbReference type="EMBL" id="MFC4623667.1"/>
    </source>
</evidence>
<feature type="signal peptide" evidence="2">
    <location>
        <begin position="1"/>
        <end position="23"/>
    </location>
</feature>
<dbReference type="Proteomes" id="UP001596042">
    <property type="component" value="Unassembled WGS sequence"/>
</dbReference>
<dbReference type="InterPro" id="IPR050767">
    <property type="entry name" value="Sel1_AlgK"/>
</dbReference>
<dbReference type="RefSeq" id="WP_374829929.1">
    <property type="nucleotide sequence ID" value="NZ_JBHEEZ010000002.1"/>
</dbReference>
<keyword evidence="4" id="KW-1185">Reference proteome</keyword>
<dbReference type="PANTHER" id="PTHR11102">
    <property type="entry name" value="SEL-1-LIKE PROTEIN"/>
    <property type="match status" value="1"/>
</dbReference>
<proteinExistence type="predicted"/>
<dbReference type="Gene3D" id="1.25.40.10">
    <property type="entry name" value="Tetratricopeptide repeat domain"/>
    <property type="match status" value="2"/>
</dbReference>
<name>A0ABV9H208_9HYPH</name>
<evidence type="ECO:0000256" key="1">
    <source>
        <dbReference type="SAM" id="MobiDB-lite"/>
    </source>
</evidence>
<feature type="compositionally biased region" description="Polar residues" evidence="1">
    <location>
        <begin position="27"/>
        <end position="37"/>
    </location>
</feature>
<dbReference type="InterPro" id="IPR006597">
    <property type="entry name" value="Sel1-like"/>
</dbReference>
<feature type="region of interest" description="Disordered" evidence="1">
    <location>
        <begin position="18"/>
        <end position="51"/>
    </location>
</feature>
<sequence length="350" mass="38339">MKAKILLTTALSLAMPAMTPAAAEPAGSQSQTRQDTQAPDKKQQADKGDKPVMLRQPATMEPMPPIDPHRFGDKVPDEAFGAYQRGLYLTAFNLARPKAEQGDPASQTLIAEIYARGLGVPADQTKAAEWYAKAAEQGQREAQFRYAAMLLQGKYVPKDPQKAEFYMKKAAEAGNPMAQFNYAQMLMLKTPGKAGLDLAFPWFEKAAEANLADAQYALSQIYANGTDKIARDDNRARAYLLQAAIKGYDTAQYDLGEWLVTGRGGERNYEAGFKWTAAAARRGLVAAQASLARLYRDGLGTEGDLVKAAAWYIVAQRAGYRAPDLNDMMDGLDDEQIKQAIETANKLDIR</sequence>
<comment type="caution">
    <text evidence="3">The sequence shown here is derived from an EMBL/GenBank/DDBJ whole genome shotgun (WGS) entry which is preliminary data.</text>
</comment>
<evidence type="ECO:0000313" key="4">
    <source>
        <dbReference type="Proteomes" id="UP001596042"/>
    </source>
</evidence>
<gene>
    <name evidence="3" type="ORF">ACFO1V_00210</name>
</gene>
<dbReference type="InterPro" id="IPR011990">
    <property type="entry name" value="TPR-like_helical_dom_sf"/>
</dbReference>
<feature type="chain" id="PRO_5047303662" evidence="2">
    <location>
        <begin position="24"/>
        <end position="350"/>
    </location>
</feature>
<reference evidence="4" key="1">
    <citation type="journal article" date="2019" name="Int. J. Syst. Evol. Microbiol.">
        <title>The Global Catalogue of Microorganisms (GCM) 10K type strain sequencing project: providing services to taxonomists for standard genome sequencing and annotation.</title>
        <authorList>
            <consortium name="The Broad Institute Genomics Platform"/>
            <consortium name="The Broad Institute Genome Sequencing Center for Infectious Disease"/>
            <person name="Wu L."/>
            <person name="Ma J."/>
        </authorList>
    </citation>
    <scope>NUCLEOTIDE SEQUENCE [LARGE SCALE GENOMIC DNA]</scope>
    <source>
        <strain evidence="4">CGMCC 1.15731</strain>
    </source>
</reference>
<feature type="compositionally biased region" description="Basic and acidic residues" evidence="1">
    <location>
        <begin position="38"/>
        <end position="51"/>
    </location>
</feature>
<evidence type="ECO:0000256" key="2">
    <source>
        <dbReference type="SAM" id="SignalP"/>
    </source>
</evidence>
<organism evidence="3 4">
    <name type="scientific">Daeguia caeni</name>
    <dbReference type="NCBI Taxonomy" id="439612"/>
    <lineage>
        <taxon>Bacteria</taxon>
        <taxon>Pseudomonadati</taxon>
        <taxon>Pseudomonadota</taxon>
        <taxon>Alphaproteobacteria</taxon>
        <taxon>Hyphomicrobiales</taxon>
        <taxon>Brucellaceae</taxon>
        <taxon>Daeguia</taxon>
    </lineage>
</organism>
<protein>
    <submittedName>
        <fullName evidence="3">Tetratricopeptide repeat protein</fullName>
    </submittedName>
</protein>
<dbReference type="Pfam" id="PF08238">
    <property type="entry name" value="Sel1"/>
    <property type="match status" value="6"/>
</dbReference>
<accession>A0ABV9H208</accession>
<keyword evidence="2" id="KW-0732">Signal</keyword>
<dbReference type="SUPFAM" id="SSF81901">
    <property type="entry name" value="HCP-like"/>
    <property type="match status" value="1"/>
</dbReference>
<dbReference type="PANTHER" id="PTHR11102:SF160">
    <property type="entry name" value="ERAD-ASSOCIATED E3 UBIQUITIN-PROTEIN LIGASE COMPONENT HRD3"/>
    <property type="match status" value="1"/>
</dbReference>